<evidence type="ECO:0000256" key="2">
    <source>
        <dbReference type="ARBA" id="ARBA00023163"/>
    </source>
</evidence>
<protein>
    <submittedName>
        <fullName evidence="5">YafY family transcriptional regulator</fullName>
    </submittedName>
</protein>
<name>A0A934WXP5_9BACT</name>
<dbReference type="PROSITE" id="PS52050">
    <property type="entry name" value="WYL"/>
    <property type="match status" value="1"/>
</dbReference>
<comment type="caution">
    <text evidence="5">The sequence shown here is derived from an EMBL/GenBank/DDBJ whole genome shotgun (WGS) entry which is preliminary data.</text>
</comment>
<accession>A0A934WXP5</accession>
<dbReference type="InterPro" id="IPR001034">
    <property type="entry name" value="DeoR_HTH"/>
</dbReference>
<dbReference type="RefSeq" id="WP_201430493.1">
    <property type="nucleotide sequence ID" value="NZ_JAEQBW010000002.1"/>
</dbReference>
<keyword evidence="3" id="KW-0175">Coiled coil</keyword>
<dbReference type="PROSITE" id="PS51000">
    <property type="entry name" value="HTH_DEOR_2"/>
    <property type="match status" value="1"/>
</dbReference>
<evidence type="ECO:0000256" key="1">
    <source>
        <dbReference type="ARBA" id="ARBA00023015"/>
    </source>
</evidence>
<evidence type="ECO:0000313" key="6">
    <source>
        <dbReference type="Proteomes" id="UP000611723"/>
    </source>
</evidence>
<dbReference type="PANTHER" id="PTHR34580">
    <property type="match status" value="1"/>
</dbReference>
<evidence type="ECO:0000313" key="5">
    <source>
        <dbReference type="EMBL" id="MBK6264827.1"/>
    </source>
</evidence>
<dbReference type="Pfam" id="PF08279">
    <property type="entry name" value="HTH_11"/>
    <property type="match status" value="1"/>
</dbReference>
<reference evidence="5" key="1">
    <citation type="submission" date="2021-01" db="EMBL/GenBank/DDBJ databases">
        <title>Marivirga aurantiaca sp. nov., isolated from intertidal surface sediments.</title>
        <authorList>
            <person name="Zhang M."/>
        </authorList>
    </citation>
    <scope>NUCLEOTIDE SEQUENCE</scope>
    <source>
        <strain evidence="5">S37H4</strain>
    </source>
</reference>
<dbReference type="SUPFAM" id="SSF46785">
    <property type="entry name" value="Winged helix' DNA-binding domain"/>
    <property type="match status" value="1"/>
</dbReference>
<keyword evidence="2" id="KW-0804">Transcription</keyword>
<keyword evidence="6" id="KW-1185">Reference proteome</keyword>
<dbReference type="InterPro" id="IPR013196">
    <property type="entry name" value="HTH_11"/>
</dbReference>
<dbReference type="EMBL" id="JAEQBW010000002">
    <property type="protein sequence ID" value="MBK6264827.1"/>
    <property type="molecule type" value="Genomic_DNA"/>
</dbReference>
<dbReference type="Proteomes" id="UP000611723">
    <property type="component" value="Unassembled WGS sequence"/>
</dbReference>
<dbReference type="PANTHER" id="PTHR34580:SF1">
    <property type="entry name" value="PROTEIN PAFC"/>
    <property type="match status" value="1"/>
</dbReference>
<feature type="coiled-coil region" evidence="3">
    <location>
        <begin position="99"/>
        <end position="133"/>
    </location>
</feature>
<sequence length="241" mass="28256">MEKDKPRLARLTAILTHLQSRRIVTAREMAEKYSVSIRTVYRDIRTLENSGIPIVTEEGKGYSILEGYKLPPVMFTEEEANALITAEHIINKNKDQSLVEQYKSAITKLKSVLKHSQKEKTELLEERIQIRNNIENERTSNYLSKLQSAITNYSILEVDYLSLENQRSQRSIEPFALYSTQDNWILIAFCRLRNEFRAFRLDCFQNIQITNHQFEPHKISLQEYFKLCLEKSRVTPDIPLT</sequence>
<dbReference type="InterPro" id="IPR036388">
    <property type="entry name" value="WH-like_DNA-bd_sf"/>
</dbReference>
<gene>
    <name evidence="5" type="ORF">JKA74_07245</name>
</gene>
<dbReference type="Gene3D" id="1.10.10.10">
    <property type="entry name" value="Winged helix-like DNA-binding domain superfamily/Winged helix DNA-binding domain"/>
    <property type="match status" value="1"/>
</dbReference>
<dbReference type="InterPro" id="IPR051534">
    <property type="entry name" value="CBASS_pafABC_assoc_protein"/>
</dbReference>
<proteinExistence type="predicted"/>
<dbReference type="AlphaFoldDB" id="A0A934WXP5"/>
<feature type="domain" description="HTH deoR-type" evidence="4">
    <location>
        <begin position="7"/>
        <end position="62"/>
    </location>
</feature>
<dbReference type="GO" id="GO:0003700">
    <property type="term" value="F:DNA-binding transcription factor activity"/>
    <property type="evidence" value="ECO:0007669"/>
    <property type="project" value="InterPro"/>
</dbReference>
<keyword evidence="1" id="KW-0805">Transcription regulation</keyword>
<dbReference type="InterPro" id="IPR036390">
    <property type="entry name" value="WH_DNA-bd_sf"/>
</dbReference>
<evidence type="ECO:0000259" key="4">
    <source>
        <dbReference type="PROSITE" id="PS51000"/>
    </source>
</evidence>
<organism evidence="5 6">
    <name type="scientific">Marivirga aurantiaca</name>
    <dbReference type="NCBI Taxonomy" id="2802615"/>
    <lineage>
        <taxon>Bacteria</taxon>
        <taxon>Pseudomonadati</taxon>
        <taxon>Bacteroidota</taxon>
        <taxon>Cytophagia</taxon>
        <taxon>Cytophagales</taxon>
        <taxon>Marivirgaceae</taxon>
        <taxon>Marivirga</taxon>
    </lineage>
</organism>
<dbReference type="InterPro" id="IPR026881">
    <property type="entry name" value="WYL_dom"/>
</dbReference>
<dbReference type="Pfam" id="PF13280">
    <property type="entry name" value="WYL"/>
    <property type="match status" value="1"/>
</dbReference>
<evidence type="ECO:0000256" key="3">
    <source>
        <dbReference type="SAM" id="Coils"/>
    </source>
</evidence>